<proteinExistence type="inferred from homology"/>
<evidence type="ECO:0000256" key="3">
    <source>
        <dbReference type="ARBA" id="ARBA00013368"/>
    </source>
</evidence>
<evidence type="ECO:0000313" key="6">
    <source>
        <dbReference type="Proteomes" id="UP000749311"/>
    </source>
</evidence>
<dbReference type="PANTHER" id="PTHR32114:SF2">
    <property type="entry name" value="ABC TRANSPORTER ABCH.3"/>
    <property type="match status" value="1"/>
</dbReference>
<dbReference type="InterPro" id="IPR003395">
    <property type="entry name" value="RecF/RecN/SMC_N"/>
</dbReference>
<gene>
    <name evidence="5" type="ORF">FB473_001312</name>
</gene>
<accession>A0ABX0SE56</accession>
<evidence type="ECO:0000259" key="4">
    <source>
        <dbReference type="Pfam" id="PF02463"/>
    </source>
</evidence>
<dbReference type="RefSeq" id="WP_167165784.1">
    <property type="nucleotide sequence ID" value="NZ_BAAAOO010000015.1"/>
</dbReference>
<protein>
    <recommendedName>
        <fullName evidence="3">Nuclease SbcCD subunit C</fullName>
    </recommendedName>
</protein>
<dbReference type="EMBL" id="JAAMOZ010000001">
    <property type="protein sequence ID" value="NIH56667.1"/>
    <property type="molecule type" value="Genomic_DNA"/>
</dbReference>
<dbReference type="Proteomes" id="UP000749311">
    <property type="component" value="Unassembled WGS sequence"/>
</dbReference>
<comment type="subunit">
    <text evidence="2">Heterodimer of SbcC and SbcD.</text>
</comment>
<dbReference type="Gene3D" id="3.40.50.300">
    <property type="entry name" value="P-loop containing nucleotide triphosphate hydrolases"/>
    <property type="match status" value="2"/>
</dbReference>
<name>A0ABX0SE56_9ACTN</name>
<dbReference type="SUPFAM" id="SSF52540">
    <property type="entry name" value="P-loop containing nucleoside triphosphate hydrolases"/>
    <property type="match status" value="1"/>
</dbReference>
<dbReference type="InterPro" id="IPR027417">
    <property type="entry name" value="P-loop_NTPase"/>
</dbReference>
<feature type="domain" description="RecF/RecN/SMC N-terminal" evidence="4">
    <location>
        <begin position="64"/>
        <end position="661"/>
    </location>
</feature>
<dbReference type="GO" id="GO:0005524">
    <property type="term" value="F:ATP binding"/>
    <property type="evidence" value="ECO:0007669"/>
    <property type="project" value="UniProtKB-KW"/>
</dbReference>
<dbReference type="Pfam" id="PF02463">
    <property type="entry name" value="SMC_N"/>
    <property type="match status" value="1"/>
</dbReference>
<organism evidence="5 6">
    <name type="scientific">Brooklawnia cerclae</name>
    <dbReference type="NCBI Taxonomy" id="349934"/>
    <lineage>
        <taxon>Bacteria</taxon>
        <taxon>Bacillati</taxon>
        <taxon>Actinomycetota</taxon>
        <taxon>Actinomycetes</taxon>
        <taxon>Propionibacteriales</taxon>
        <taxon>Propionibacteriaceae</taxon>
        <taxon>Brooklawnia</taxon>
    </lineage>
</organism>
<sequence length="829" mass="89852">MTRELVDWVDEQITASGLDDEVGLLILAAMEGDDQLDVFLNSGASSTRVRGSVPDAGVTAGGTFLRSIEVEGFRGIGATTTLRLKPKPGLTIVAGRNGSGKSSLAEALELVLTGDTYRWREKSKFWKDKWRNLHHSHARIAVDVLEEGSGAITVMSSWPDDATAVETRITRTQRIVDGKTQPQTDGIDGLGWARPLEQFRPMLSYDELGGLLADGPSTLYDALASILGVDELTAALKRIQTRLKQRKAPINDASTRRKELRAQAAHIADERAAKAADLLKRTSPDSAALRSLATGGDDDQTGLIAALKALASLSSPVTVEQVLTTAERLRTGVSAIADSVTDLSRVDLERLELLESALRLHAEHGDMSCPVCQRGTLDIAWADASRVAAGRARQQYAAYETAKKALDAAVAGLRNLVSAPIPGVLRSAPPVPELDEAVASARQAWTEFLDAPDGGSNTTRLAQADHIERTVGPLLVALEHLRERAAEEVGRRNDVWQPLASQIAAWCDACDAAAADVPVVDRLAKAEEWLKENDRALKNERLRPITEGARQAWSRLRQESNIELGDLRLEGSGTRRRVQIDASIDGADAGNFAVLSQGELHALALALFIPRATMAESPFRFVVLDDPVQAMDPAKVDGLVDLLGELARERQVIVLSHDDRLPAAVRRSSVDATVLEVCRGKNSNVTIRTLSDPAERYIADAFGIVKEWEDERLEELAIRRTLPGLLRFAVESAAKDAFYERTIKTGSALVDVERIWGDAHTTRSKVALAVVGETSDPRELDAWLGGRPYRRPALNVAGPAMHNGLRDAVRPRDAATDVKKLVADIRSAV</sequence>
<keyword evidence="6" id="KW-1185">Reference proteome</keyword>
<reference evidence="5 6" key="1">
    <citation type="submission" date="2020-02" db="EMBL/GenBank/DDBJ databases">
        <title>Sequencing the genomes of 1000 actinobacteria strains.</title>
        <authorList>
            <person name="Klenk H.-P."/>
        </authorList>
    </citation>
    <scope>NUCLEOTIDE SEQUENCE [LARGE SCALE GENOMIC DNA]</scope>
    <source>
        <strain evidence="5 6">DSM 19609</strain>
    </source>
</reference>
<keyword evidence="5" id="KW-0067">ATP-binding</keyword>
<evidence type="ECO:0000256" key="1">
    <source>
        <dbReference type="ARBA" id="ARBA00006930"/>
    </source>
</evidence>
<evidence type="ECO:0000313" key="5">
    <source>
        <dbReference type="EMBL" id="NIH56667.1"/>
    </source>
</evidence>
<comment type="similarity">
    <text evidence="1">Belongs to the SMC family. SbcC subfamily.</text>
</comment>
<evidence type="ECO:0000256" key="2">
    <source>
        <dbReference type="ARBA" id="ARBA00011322"/>
    </source>
</evidence>
<comment type="caution">
    <text evidence="5">The sequence shown here is derived from an EMBL/GenBank/DDBJ whole genome shotgun (WGS) entry which is preliminary data.</text>
</comment>
<dbReference type="PANTHER" id="PTHR32114">
    <property type="entry name" value="ABC TRANSPORTER ABCH.3"/>
    <property type="match status" value="1"/>
</dbReference>
<keyword evidence="5" id="KW-0547">Nucleotide-binding</keyword>